<evidence type="ECO:0000313" key="2">
    <source>
        <dbReference type="Proteomes" id="UP000198226"/>
    </source>
</evidence>
<dbReference type="Gene3D" id="3.40.50.150">
    <property type="entry name" value="Vaccinia Virus protein VP39"/>
    <property type="match status" value="1"/>
</dbReference>
<name>A0A1C5KEX9_9ACTN</name>
<dbReference type="AlphaFoldDB" id="A0A1C5KEX9"/>
<keyword evidence="2" id="KW-1185">Reference proteome</keyword>
<dbReference type="InterPro" id="IPR029063">
    <property type="entry name" value="SAM-dependent_MTases_sf"/>
</dbReference>
<dbReference type="EMBL" id="LT607752">
    <property type="protein sequence ID" value="SCG81343.1"/>
    <property type="molecule type" value="Genomic_DNA"/>
</dbReference>
<protein>
    <submittedName>
        <fullName evidence="1">Uncharacterized protein</fullName>
    </submittedName>
</protein>
<proteinExistence type="predicted"/>
<evidence type="ECO:0000313" key="1">
    <source>
        <dbReference type="EMBL" id="SCG81343.1"/>
    </source>
</evidence>
<gene>
    <name evidence="1" type="ORF">GA0070623_5718</name>
</gene>
<organism evidence="1 2">
    <name type="scientific">Micromonospora rifamycinica</name>
    <dbReference type="NCBI Taxonomy" id="291594"/>
    <lineage>
        <taxon>Bacteria</taxon>
        <taxon>Bacillati</taxon>
        <taxon>Actinomycetota</taxon>
        <taxon>Actinomycetes</taxon>
        <taxon>Micromonosporales</taxon>
        <taxon>Micromonosporaceae</taxon>
        <taxon>Micromonospora</taxon>
    </lineage>
</organism>
<accession>A0A1C5KEX9</accession>
<sequence>MVGVADVVVAPVVPPVVLAGRGNSGGRSDRGLRRRPLPLADLSSPRVGTLVYGVAALDASGRIADSGVVRALGWVPGTRLQHPWGCVLCTDRQCIFTVTGGQGHLRLATARVVHGGDSLLADALPELQADVVVANFPFGIHDWGHDRPTYDPRSALLRRGSGIGLR</sequence>
<dbReference type="Proteomes" id="UP000198226">
    <property type="component" value="Chromosome I"/>
</dbReference>
<reference evidence="2" key="1">
    <citation type="submission" date="2016-06" db="EMBL/GenBank/DDBJ databases">
        <authorList>
            <person name="Varghese N."/>
            <person name="Submissions Spin"/>
        </authorList>
    </citation>
    <scope>NUCLEOTIDE SEQUENCE [LARGE SCALE GENOMIC DNA]</scope>
    <source>
        <strain evidence="2">DSM 44983</strain>
    </source>
</reference>